<protein>
    <submittedName>
        <fullName evidence="1">Uncharacterized protein</fullName>
    </submittedName>
</protein>
<gene>
    <name evidence="1" type="ORF">HMPREF0216_01421</name>
</gene>
<keyword evidence="2" id="KW-1185">Reference proteome</keyword>
<dbReference type="Proteomes" id="UP000010420">
    <property type="component" value="Unassembled WGS sequence"/>
</dbReference>
<dbReference type="EMBL" id="AMEZ01000036">
    <property type="protein sequence ID" value="EKY27388.1"/>
    <property type="molecule type" value="Genomic_DNA"/>
</dbReference>
<comment type="caution">
    <text evidence="1">The sequence shown here is derived from an EMBL/GenBank/DDBJ whole genome shotgun (WGS) entry which is preliminary data.</text>
</comment>
<dbReference type="PATRIC" id="fig|545697.3.peg.1400"/>
<accession>L1QHE9</accession>
<proteinExistence type="predicted"/>
<name>L1QHE9_9CLOT</name>
<dbReference type="HOGENOM" id="CLU_3287344_0_0_9"/>
<dbReference type="AlphaFoldDB" id="L1QHE9"/>
<reference evidence="1 2" key="1">
    <citation type="submission" date="2012-05" db="EMBL/GenBank/DDBJ databases">
        <authorList>
            <person name="Weinstock G."/>
            <person name="Sodergren E."/>
            <person name="Lobos E.A."/>
            <person name="Fulton L."/>
            <person name="Fulton R."/>
            <person name="Courtney L."/>
            <person name="Fronick C."/>
            <person name="O'Laughlin M."/>
            <person name="Godfrey J."/>
            <person name="Wilson R.M."/>
            <person name="Miner T."/>
            <person name="Farmer C."/>
            <person name="Delehaunty K."/>
            <person name="Cordes M."/>
            <person name="Minx P."/>
            <person name="Tomlinson C."/>
            <person name="Chen J."/>
            <person name="Wollam A."/>
            <person name="Pepin K.H."/>
            <person name="Bhonagiri V."/>
            <person name="Zhang X."/>
            <person name="Suruliraj S."/>
            <person name="Warren W."/>
            <person name="Mitreva M."/>
            <person name="Mardis E.R."/>
            <person name="Wilson R.K."/>
        </authorList>
    </citation>
    <scope>NUCLEOTIDE SEQUENCE [LARGE SCALE GENOMIC DNA]</scope>
    <source>
        <strain evidence="1 2">DSM 1785</strain>
    </source>
</reference>
<evidence type="ECO:0000313" key="2">
    <source>
        <dbReference type="Proteomes" id="UP000010420"/>
    </source>
</evidence>
<sequence>MIYYMYDMLRSYNMLNIIVKIRYFVDENRLFRYYVKKYLY</sequence>
<organism evidence="1 2">
    <name type="scientific">Clostridium celatum DSM 1785</name>
    <dbReference type="NCBI Taxonomy" id="545697"/>
    <lineage>
        <taxon>Bacteria</taxon>
        <taxon>Bacillati</taxon>
        <taxon>Bacillota</taxon>
        <taxon>Clostridia</taxon>
        <taxon>Eubacteriales</taxon>
        <taxon>Clostridiaceae</taxon>
        <taxon>Clostridium</taxon>
    </lineage>
</organism>
<evidence type="ECO:0000313" key="1">
    <source>
        <dbReference type="EMBL" id="EKY27388.1"/>
    </source>
</evidence>